<accession>M7BNC1</accession>
<feature type="compositionally biased region" description="Basic and acidic residues" evidence="1">
    <location>
        <begin position="86"/>
        <end position="102"/>
    </location>
</feature>
<feature type="compositionally biased region" description="Polar residues" evidence="1">
    <location>
        <begin position="113"/>
        <end position="125"/>
    </location>
</feature>
<evidence type="ECO:0000313" key="3">
    <source>
        <dbReference type="Proteomes" id="UP000031443"/>
    </source>
</evidence>
<name>M7BNC1_CHEMY</name>
<organism evidence="2 3">
    <name type="scientific">Chelonia mydas</name>
    <name type="common">Green sea-turtle</name>
    <name type="synonym">Chelonia agassizi</name>
    <dbReference type="NCBI Taxonomy" id="8469"/>
    <lineage>
        <taxon>Eukaryota</taxon>
        <taxon>Metazoa</taxon>
        <taxon>Chordata</taxon>
        <taxon>Craniata</taxon>
        <taxon>Vertebrata</taxon>
        <taxon>Euteleostomi</taxon>
        <taxon>Archelosauria</taxon>
        <taxon>Testudinata</taxon>
        <taxon>Testudines</taxon>
        <taxon>Cryptodira</taxon>
        <taxon>Durocryptodira</taxon>
        <taxon>Americhelydia</taxon>
        <taxon>Chelonioidea</taxon>
        <taxon>Cheloniidae</taxon>
        <taxon>Chelonia</taxon>
    </lineage>
</organism>
<dbReference type="EMBL" id="KB554349">
    <property type="protein sequence ID" value="EMP29692.1"/>
    <property type="molecule type" value="Genomic_DNA"/>
</dbReference>
<evidence type="ECO:0000256" key="1">
    <source>
        <dbReference type="SAM" id="MobiDB-lite"/>
    </source>
</evidence>
<evidence type="ECO:0000313" key="2">
    <source>
        <dbReference type="EMBL" id="EMP29692.1"/>
    </source>
</evidence>
<dbReference type="Proteomes" id="UP000031443">
    <property type="component" value="Unassembled WGS sequence"/>
</dbReference>
<protein>
    <submittedName>
        <fullName evidence="2">Uncharacterized protein</fullName>
    </submittedName>
</protein>
<reference evidence="3" key="1">
    <citation type="journal article" date="2013" name="Nat. Genet.">
        <title>The draft genomes of soft-shell turtle and green sea turtle yield insights into the development and evolution of the turtle-specific body plan.</title>
        <authorList>
            <person name="Wang Z."/>
            <person name="Pascual-Anaya J."/>
            <person name="Zadissa A."/>
            <person name="Li W."/>
            <person name="Niimura Y."/>
            <person name="Huang Z."/>
            <person name="Li C."/>
            <person name="White S."/>
            <person name="Xiong Z."/>
            <person name="Fang D."/>
            <person name="Wang B."/>
            <person name="Ming Y."/>
            <person name="Chen Y."/>
            <person name="Zheng Y."/>
            <person name="Kuraku S."/>
            <person name="Pignatelli M."/>
            <person name="Herrero J."/>
            <person name="Beal K."/>
            <person name="Nozawa M."/>
            <person name="Li Q."/>
            <person name="Wang J."/>
            <person name="Zhang H."/>
            <person name="Yu L."/>
            <person name="Shigenobu S."/>
            <person name="Wang J."/>
            <person name="Liu J."/>
            <person name="Flicek P."/>
            <person name="Searle S."/>
            <person name="Wang J."/>
            <person name="Kuratani S."/>
            <person name="Yin Y."/>
            <person name="Aken B."/>
            <person name="Zhang G."/>
            <person name="Irie N."/>
        </authorList>
    </citation>
    <scope>NUCLEOTIDE SEQUENCE [LARGE SCALE GENOMIC DNA]</scope>
</reference>
<keyword evidence="3" id="KW-1185">Reference proteome</keyword>
<sequence>MGKLTKEQLMAQLVENNQSEEQAPEPRVPGELGRSRGGGRSNNRESLRPNSPVSPGGPQSGFSLEELWRLELEAKEMEMEERRLMDCAEQQKHESELEERGAKRCCQGGSGGQVNITSSQSQTDHGSLESPTDPFAAA</sequence>
<feature type="region of interest" description="Disordered" evidence="1">
    <location>
        <begin position="1"/>
        <end position="65"/>
    </location>
</feature>
<proteinExistence type="predicted"/>
<gene>
    <name evidence="2" type="ORF">UY3_13198</name>
</gene>
<feature type="region of interest" description="Disordered" evidence="1">
    <location>
        <begin position="86"/>
        <end position="138"/>
    </location>
</feature>
<dbReference type="AlphaFoldDB" id="M7BNC1"/>